<evidence type="ECO:0000256" key="1">
    <source>
        <dbReference type="SAM" id="MobiDB-lite"/>
    </source>
</evidence>
<keyword evidence="3" id="KW-1185">Reference proteome</keyword>
<comment type="caution">
    <text evidence="2">The sequence shown here is derived from an EMBL/GenBank/DDBJ whole genome shotgun (WGS) entry which is preliminary data.</text>
</comment>
<gene>
    <name evidence="2" type="ORF">H109_04848</name>
</gene>
<feature type="compositionally biased region" description="Basic and acidic residues" evidence="1">
    <location>
        <begin position="1"/>
        <end position="22"/>
    </location>
</feature>
<evidence type="ECO:0000313" key="3">
    <source>
        <dbReference type="Proteomes" id="UP000024533"/>
    </source>
</evidence>
<dbReference type="AlphaFoldDB" id="A0A059J5Y9"/>
<feature type="region of interest" description="Disordered" evidence="1">
    <location>
        <begin position="1"/>
        <end position="28"/>
    </location>
</feature>
<proteinExistence type="predicted"/>
<dbReference type="Proteomes" id="UP000024533">
    <property type="component" value="Unassembled WGS sequence"/>
</dbReference>
<dbReference type="HOGENOM" id="CLU_2456366_0_0_1"/>
<evidence type="ECO:0000313" key="2">
    <source>
        <dbReference type="EMBL" id="KDB23250.1"/>
    </source>
</evidence>
<sequence length="89" mass="10408">MISNADLEKQEWRSSDTGDLQRPHSTPFLGKLKISRACEWLSRQYTRKQPDSCQQHKELDKLRRDLMQKEYKKVYTVPVSPEVSGTKGI</sequence>
<protein>
    <submittedName>
        <fullName evidence="2">Uncharacterized protein</fullName>
    </submittedName>
</protein>
<name>A0A059J5Y9_TRIIM</name>
<accession>A0A059J5Y9</accession>
<dbReference type="EMBL" id="AOKY01000313">
    <property type="protein sequence ID" value="KDB23250.1"/>
    <property type="molecule type" value="Genomic_DNA"/>
</dbReference>
<organism evidence="2 3">
    <name type="scientific">Trichophyton interdigitale (strain MR816)</name>
    <dbReference type="NCBI Taxonomy" id="1215338"/>
    <lineage>
        <taxon>Eukaryota</taxon>
        <taxon>Fungi</taxon>
        <taxon>Dikarya</taxon>
        <taxon>Ascomycota</taxon>
        <taxon>Pezizomycotina</taxon>
        <taxon>Eurotiomycetes</taxon>
        <taxon>Eurotiomycetidae</taxon>
        <taxon>Onygenales</taxon>
        <taxon>Arthrodermataceae</taxon>
        <taxon>Trichophyton</taxon>
    </lineage>
</organism>
<reference evidence="2 3" key="1">
    <citation type="submission" date="2014-02" db="EMBL/GenBank/DDBJ databases">
        <title>The Genome Sequence of Trichophyton interdigitale MR816.</title>
        <authorList>
            <consortium name="The Broad Institute Genomics Platform"/>
            <person name="Cuomo C.A."/>
            <person name="White T.C."/>
            <person name="Graser Y."/>
            <person name="Martinez-Rossi N."/>
            <person name="Heitman J."/>
            <person name="Young S.K."/>
            <person name="Zeng Q."/>
            <person name="Gargeya S."/>
            <person name="Abouelleil A."/>
            <person name="Alvarado L."/>
            <person name="Chapman S.B."/>
            <person name="Gainer-Dewar J."/>
            <person name="Goldberg J."/>
            <person name="Griggs A."/>
            <person name="Gujja S."/>
            <person name="Hansen M."/>
            <person name="Howarth C."/>
            <person name="Imamovic A."/>
            <person name="Larimer J."/>
            <person name="Martinez D."/>
            <person name="Murphy C."/>
            <person name="Pearson M.D."/>
            <person name="Persinoti G."/>
            <person name="Poon T."/>
            <person name="Priest M."/>
            <person name="Roberts A.D."/>
            <person name="Saif S."/>
            <person name="Shea T.D."/>
            <person name="Sykes S.N."/>
            <person name="Wortman J."/>
            <person name="Nusbaum C."/>
            <person name="Birren B."/>
        </authorList>
    </citation>
    <scope>NUCLEOTIDE SEQUENCE [LARGE SCALE GENOMIC DNA]</scope>
    <source>
        <strain evidence="2 3">MR816</strain>
    </source>
</reference>